<dbReference type="EMBL" id="QGMY01000007">
    <property type="protein sequence ID" value="PWR71996.1"/>
    <property type="molecule type" value="Genomic_DNA"/>
</dbReference>
<dbReference type="Proteomes" id="UP000245657">
    <property type="component" value="Unassembled WGS sequence"/>
</dbReference>
<protein>
    <submittedName>
        <fullName evidence="2">Uncharacterized protein</fullName>
    </submittedName>
</protein>
<keyword evidence="1" id="KW-0472">Membrane</keyword>
<proteinExistence type="predicted"/>
<reference evidence="2 3" key="1">
    <citation type="submission" date="2018-05" db="EMBL/GenBank/DDBJ databases">
        <title>Draft genome of Methanospirillum lacunae Ki8-1.</title>
        <authorList>
            <person name="Dueholm M.S."/>
            <person name="Nielsen P.H."/>
            <person name="Bakmann L.F."/>
            <person name="Otzen D.E."/>
        </authorList>
    </citation>
    <scope>NUCLEOTIDE SEQUENCE [LARGE SCALE GENOMIC DNA]</scope>
    <source>
        <strain evidence="2 3">Ki8-1</strain>
    </source>
</reference>
<dbReference type="AlphaFoldDB" id="A0A2V2N2P5"/>
<accession>A0A2V2N2P5</accession>
<sequence>MVVISSEFEGLGEIIPRLKGEFVKVSHTHRSLLLYRMSLFVHFLYARKPAVMLLCLLLINVRFDDAEHIRLIIK</sequence>
<keyword evidence="3" id="KW-1185">Reference proteome</keyword>
<keyword evidence="1" id="KW-0812">Transmembrane</keyword>
<comment type="caution">
    <text evidence="2">The sequence shown here is derived from an EMBL/GenBank/DDBJ whole genome shotgun (WGS) entry which is preliminary data.</text>
</comment>
<keyword evidence="1" id="KW-1133">Transmembrane helix</keyword>
<feature type="transmembrane region" description="Helical" evidence="1">
    <location>
        <begin position="39"/>
        <end position="61"/>
    </location>
</feature>
<gene>
    <name evidence="2" type="ORF">DK846_08350</name>
</gene>
<evidence type="ECO:0000313" key="2">
    <source>
        <dbReference type="EMBL" id="PWR71996.1"/>
    </source>
</evidence>
<evidence type="ECO:0000256" key="1">
    <source>
        <dbReference type="SAM" id="Phobius"/>
    </source>
</evidence>
<organism evidence="2 3">
    <name type="scientific">Methanospirillum lacunae</name>
    <dbReference type="NCBI Taxonomy" id="668570"/>
    <lineage>
        <taxon>Archaea</taxon>
        <taxon>Methanobacteriati</taxon>
        <taxon>Methanobacteriota</taxon>
        <taxon>Stenosarchaea group</taxon>
        <taxon>Methanomicrobia</taxon>
        <taxon>Methanomicrobiales</taxon>
        <taxon>Methanospirillaceae</taxon>
        <taxon>Methanospirillum</taxon>
    </lineage>
</organism>
<evidence type="ECO:0000313" key="3">
    <source>
        <dbReference type="Proteomes" id="UP000245657"/>
    </source>
</evidence>
<name>A0A2V2N2P5_9EURY</name>